<proteinExistence type="predicted"/>
<protein>
    <recommendedName>
        <fullName evidence="1">NAD(P)-binding domain-containing protein</fullName>
    </recommendedName>
</protein>
<reference evidence="3" key="1">
    <citation type="journal article" date="2023" name="Commun. Biol.">
        <title>Genome analysis of Parmales, the sister group of diatoms, reveals the evolutionary specialization of diatoms from phago-mixotrophs to photoautotrophs.</title>
        <authorList>
            <person name="Ban H."/>
            <person name="Sato S."/>
            <person name="Yoshikawa S."/>
            <person name="Yamada K."/>
            <person name="Nakamura Y."/>
            <person name="Ichinomiya M."/>
            <person name="Sato N."/>
            <person name="Blanc-Mathieu R."/>
            <person name="Endo H."/>
            <person name="Kuwata A."/>
            <person name="Ogata H."/>
        </authorList>
    </citation>
    <scope>NUCLEOTIDE SEQUENCE [LARGE SCALE GENOMIC DNA]</scope>
</reference>
<organism evidence="2 3">
    <name type="scientific">Triparma laevis f. inornata</name>
    <dbReference type="NCBI Taxonomy" id="1714386"/>
    <lineage>
        <taxon>Eukaryota</taxon>
        <taxon>Sar</taxon>
        <taxon>Stramenopiles</taxon>
        <taxon>Ochrophyta</taxon>
        <taxon>Bolidophyceae</taxon>
        <taxon>Parmales</taxon>
        <taxon>Triparmaceae</taxon>
        <taxon>Triparma</taxon>
    </lineage>
</organism>
<dbReference type="Proteomes" id="UP001162640">
    <property type="component" value="Unassembled WGS sequence"/>
</dbReference>
<feature type="domain" description="NAD(P)-binding" evidence="1">
    <location>
        <begin position="9"/>
        <end position="127"/>
    </location>
</feature>
<dbReference type="AlphaFoldDB" id="A0A9W7A440"/>
<dbReference type="Pfam" id="PF13460">
    <property type="entry name" value="NAD_binding_10"/>
    <property type="match status" value="1"/>
</dbReference>
<sequence>MVKIASVIGATGYVGSAVIKSLCEHGFSVRAASRNPTSASWLSSLGDEGKVEIFPLTLKNQSNVSSLDQLRGLMRGSEMAFFCAGFEEQSPSTIDFMVNNVKDVIKIAKSENVKTVVLTSSGGSTNPAGLSDSTPKSELLHFSDPDDQIAKGKFSPAAKTLMERAAFDAVGRNHNNEIVDSALASSSPRLCIMVPNLILGPQLDPGSIKGNSLPWMIKILKKERMSEFIPNDSMSIIDIRDLADLHVAAALNEDASGRYFGVNRSFPWREILNCFGEVLEKYTPPLEKEGEDYDGKIATQFDHSRKESLGVELRELKETLKDLVEYFKWKDAL</sequence>
<dbReference type="InterPro" id="IPR016040">
    <property type="entry name" value="NAD(P)-bd_dom"/>
</dbReference>
<evidence type="ECO:0000313" key="2">
    <source>
        <dbReference type="EMBL" id="GMH65444.1"/>
    </source>
</evidence>
<name>A0A9W7A440_9STRA</name>
<dbReference type="GO" id="GO:0005737">
    <property type="term" value="C:cytoplasm"/>
    <property type="evidence" value="ECO:0007669"/>
    <property type="project" value="TreeGrafter"/>
</dbReference>
<dbReference type="Gene3D" id="3.40.50.720">
    <property type="entry name" value="NAD(P)-binding Rossmann-like Domain"/>
    <property type="match status" value="1"/>
</dbReference>
<dbReference type="PANTHER" id="PTHR48079:SF6">
    <property type="entry name" value="NAD(P)-BINDING DOMAIN-CONTAINING PROTEIN-RELATED"/>
    <property type="match status" value="1"/>
</dbReference>
<dbReference type="InterPro" id="IPR036291">
    <property type="entry name" value="NAD(P)-bd_dom_sf"/>
</dbReference>
<dbReference type="SUPFAM" id="SSF51735">
    <property type="entry name" value="NAD(P)-binding Rossmann-fold domains"/>
    <property type="match status" value="1"/>
</dbReference>
<dbReference type="EMBL" id="BLQM01000114">
    <property type="protein sequence ID" value="GMH65444.1"/>
    <property type="molecule type" value="Genomic_DNA"/>
</dbReference>
<dbReference type="InterPro" id="IPR051783">
    <property type="entry name" value="NAD(P)-dependent_oxidoreduct"/>
</dbReference>
<gene>
    <name evidence="2" type="ORF">TL16_g04200</name>
</gene>
<dbReference type="PANTHER" id="PTHR48079">
    <property type="entry name" value="PROTEIN YEEZ"/>
    <property type="match status" value="1"/>
</dbReference>
<dbReference type="GO" id="GO:0004029">
    <property type="term" value="F:aldehyde dehydrogenase (NAD+) activity"/>
    <property type="evidence" value="ECO:0007669"/>
    <property type="project" value="TreeGrafter"/>
</dbReference>
<comment type="caution">
    <text evidence="2">The sequence shown here is derived from an EMBL/GenBank/DDBJ whole genome shotgun (WGS) entry which is preliminary data.</text>
</comment>
<evidence type="ECO:0000313" key="3">
    <source>
        <dbReference type="Proteomes" id="UP001162640"/>
    </source>
</evidence>
<accession>A0A9W7A440</accession>
<evidence type="ECO:0000259" key="1">
    <source>
        <dbReference type="Pfam" id="PF13460"/>
    </source>
</evidence>